<evidence type="ECO:0000313" key="1">
    <source>
        <dbReference type="EMBL" id="JAH53547.1"/>
    </source>
</evidence>
<organism evidence="1">
    <name type="scientific">Anguilla anguilla</name>
    <name type="common">European freshwater eel</name>
    <name type="synonym">Muraena anguilla</name>
    <dbReference type="NCBI Taxonomy" id="7936"/>
    <lineage>
        <taxon>Eukaryota</taxon>
        <taxon>Metazoa</taxon>
        <taxon>Chordata</taxon>
        <taxon>Craniata</taxon>
        <taxon>Vertebrata</taxon>
        <taxon>Euteleostomi</taxon>
        <taxon>Actinopterygii</taxon>
        <taxon>Neopterygii</taxon>
        <taxon>Teleostei</taxon>
        <taxon>Anguilliformes</taxon>
        <taxon>Anguillidae</taxon>
        <taxon>Anguilla</taxon>
    </lineage>
</organism>
<reference evidence="1" key="1">
    <citation type="submission" date="2014-11" db="EMBL/GenBank/DDBJ databases">
        <authorList>
            <person name="Amaro Gonzalez C."/>
        </authorList>
    </citation>
    <scope>NUCLEOTIDE SEQUENCE</scope>
</reference>
<dbReference type="EMBL" id="GBXM01055030">
    <property type="protein sequence ID" value="JAH53547.1"/>
    <property type="molecule type" value="Transcribed_RNA"/>
</dbReference>
<dbReference type="AlphaFoldDB" id="A0A0E9TJ99"/>
<protein>
    <submittedName>
        <fullName evidence="1">Uncharacterized protein</fullName>
    </submittedName>
</protein>
<reference evidence="1" key="2">
    <citation type="journal article" date="2015" name="Fish Shellfish Immunol.">
        <title>Early steps in the European eel (Anguilla anguilla)-Vibrio vulnificus interaction in the gills: Role of the RtxA13 toxin.</title>
        <authorList>
            <person name="Callol A."/>
            <person name="Pajuelo D."/>
            <person name="Ebbesson L."/>
            <person name="Teles M."/>
            <person name="MacKenzie S."/>
            <person name="Amaro C."/>
        </authorList>
    </citation>
    <scope>NUCLEOTIDE SEQUENCE</scope>
</reference>
<sequence length="43" mass="5018">MSIMGLQMRKKKEKKTTVLKKHAGISQTHHSVFHLHLDPRPLE</sequence>
<name>A0A0E9TJ99_ANGAN</name>
<accession>A0A0E9TJ99</accession>
<proteinExistence type="predicted"/>